<gene>
    <name evidence="1" type="ORF">IAR55_006703</name>
</gene>
<comment type="caution">
    <text evidence="1">The sequence shown here is derived from an EMBL/GenBank/DDBJ whole genome shotgun (WGS) entry which is preliminary data.</text>
</comment>
<sequence>MGVPHRILCEDDDNRWWPYPTSPERIQYLADARNRVLEPLQSDNATIRLPSYDSYTKVVFLNDIRFTYQSIVRLLATRLDGDASKPGEYDLACGMDFGASGLYDTWVARDICGTPMRAFWPFVRDKLSVQRIIEEKPLEVATCWNGVVAFPSGPYLYRPKTSVRKRGWKMVDDDRVTASPDHHESIGTGCVPRQLVPMAQRSVEDADNTMVDEDMEQRSTAHIGAPARCPILPGARQRGWGASG</sequence>
<keyword evidence="2" id="KW-1185">Reference proteome</keyword>
<dbReference type="AlphaFoldDB" id="A0AAW0YFC7"/>
<evidence type="ECO:0000313" key="1">
    <source>
        <dbReference type="EMBL" id="KAK8844853.1"/>
    </source>
</evidence>
<name>A0AAW0YFC7_9TREE</name>
<dbReference type="KEGG" id="kne:92183961"/>
<dbReference type="GeneID" id="92183961"/>
<dbReference type="EMBL" id="JBCAWK010000013">
    <property type="protein sequence ID" value="KAK8844853.1"/>
    <property type="molecule type" value="Genomic_DNA"/>
</dbReference>
<evidence type="ECO:0000313" key="2">
    <source>
        <dbReference type="Proteomes" id="UP001388673"/>
    </source>
</evidence>
<dbReference type="InterPro" id="IPR021047">
    <property type="entry name" value="Mannosyltransferase_CMT1"/>
</dbReference>
<dbReference type="PANTHER" id="PTHR34144">
    <property type="entry name" value="CHROMOSOME 8, WHOLE GENOME SHOTGUN SEQUENCE"/>
    <property type="match status" value="1"/>
</dbReference>
<dbReference type="Proteomes" id="UP001388673">
    <property type="component" value="Unassembled WGS sequence"/>
</dbReference>
<organism evidence="1 2">
    <name type="scientific">Kwoniella newhampshirensis</name>
    <dbReference type="NCBI Taxonomy" id="1651941"/>
    <lineage>
        <taxon>Eukaryota</taxon>
        <taxon>Fungi</taxon>
        <taxon>Dikarya</taxon>
        <taxon>Basidiomycota</taxon>
        <taxon>Agaricomycotina</taxon>
        <taxon>Tremellomycetes</taxon>
        <taxon>Tremellales</taxon>
        <taxon>Cryptococcaceae</taxon>
        <taxon>Kwoniella</taxon>
    </lineage>
</organism>
<dbReference type="PANTHER" id="PTHR34144:SF7">
    <property type="entry name" value="EXPORT PROTEIN (CAP59), PUTATIVE (AFU_ORTHOLOGUE AFUA_7G05020)-RELATED"/>
    <property type="match status" value="1"/>
</dbReference>
<protein>
    <submittedName>
        <fullName evidence="1">Uncharacterized protein</fullName>
    </submittedName>
</protein>
<accession>A0AAW0YFC7</accession>
<dbReference type="RefSeq" id="XP_066800077.1">
    <property type="nucleotide sequence ID" value="XM_066949783.1"/>
</dbReference>
<proteinExistence type="predicted"/>
<reference evidence="1 2" key="1">
    <citation type="journal article" date="2024" name="bioRxiv">
        <title>Comparative genomics of Cryptococcus and Kwoniella reveals pathogenesis evolution and contrasting karyotype dynamics via intercentromeric recombination or chromosome fusion.</title>
        <authorList>
            <person name="Coelho M.A."/>
            <person name="David-Palma M."/>
            <person name="Shea T."/>
            <person name="Bowers K."/>
            <person name="McGinley-Smith S."/>
            <person name="Mohammad A.W."/>
            <person name="Gnirke A."/>
            <person name="Yurkov A.M."/>
            <person name="Nowrousian M."/>
            <person name="Sun S."/>
            <person name="Cuomo C.A."/>
            <person name="Heitman J."/>
        </authorList>
    </citation>
    <scope>NUCLEOTIDE SEQUENCE [LARGE SCALE GENOMIC DNA]</scope>
    <source>
        <strain evidence="1 2">CBS 13917</strain>
    </source>
</reference>
<dbReference type="Pfam" id="PF11735">
    <property type="entry name" value="CAP59_mtransfer"/>
    <property type="match status" value="1"/>
</dbReference>